<reference evidence="2 3" key="1">
    <citation type="submission" date="2016-10" db="EMBL/GenBank/DDBJ databases">
        <authorList>
            <person name="de Groot N.N."/>
        </authorList>
    </citation>
    <scope>NUCLEOTIDE SEQUENCE [LARGE SCALE GENOMIC DNA]</scope>
    <source>
        <strain evidence="2 3">CGMCC 4.6533</strain>
    </source>
</reference>
<evidence type="ECO:0000256" key="1">
    <source>
        <dbReference type="SAM" id="MobiDB-lite"/>
    </source>
</evidence>
<evidence type="ECO:0000313" key="3">
    <source>
        <dbReference type="Proteomes" id="UP000199202"/>
    </source>
</evidence>
<dbReference type="AlphaFoldDB" id="A0A1G9B435"/>
<evidence type="ECO:0000313" key="2">
    <source>
        <dbReference type="EMBL" id="SDK33780.1"/>
    </source>
</evidence>
<dbReference type="EMBL" id="FNDJ01000015">
    <property type="protein sequence ID" value="SDK33780.1"/>
    <property type="molecule type" value="Genomic_DNA"/>
</dbReference>
<proteinExistence type="predicted"/>
<organism evidence="2 3">
    <name type="scientific">Nonomuraea jiangxiensis</name>
    <dbReference type="NCBI Taxonomy" id="633440"/>
    <lineage>
        <taxon>Bacteria</taxon>
        <taxon>Bacillati</taxon>
        <taxon>Actinomycetota</taxon>
        <taxon>Actinomycetes</taxon>
        <taxon>Streptosporangiales</taxon>
        <taxon>Streptosporangiaceae</taxon>
        <taxon>Nonomuraea</taxon>
    </lineage>
</organism>
<keyword evidence="3" id="KW-1185">Reference proteome</keyword>
<name>A0A1G9B435_9ACTN</name>
<dbReference type="Proteomes" id="UP000199202">
    <property type="component" value="Unassembled WGS sequence"/>
</dbReference>
<sequence length="499" mass="54817">MPEPSVPRQGGRAPSCRPTIRSNPAINLAIMGTMSNGRKDLREIMTELHGSLDRRYRPEDVAVLVLRALEGRLTRRERVVLQRAARHSSRGAGGFSSMSSDYARPVGGARQVAAATRMFGQSGEVDPDDPESLLEFAATVGRSIEWVPSRTDFLADRLNREARDAAGMDLSKRQYNRRFRMLRRLAAKAGTLAVERDKRRLLIVGVTGFAAEVPLERFAADVDAACFVAYYTARRKLRREFSLAGRDNPFDEIAALLLDRCTSRSDWWLIAQARTTPDVLARLSEEERGTLLGRWSSVLRHSASMLRERWRHDTDRETMTVRRGDDSTTWNNLAVAYNAARAGWLACLSAMGALELLEASCPGKIMRLMAADLAAWHHATGGGVDPNTKVWAALPPPWEVLDGTATSTRADVEAACRAAGLDPAASGWTTPAPPRATAVFRPTPELVHGVTVADPVWAAVLRRAGVFSGRQVKEDLVAEVEHGLRSGVVVSDLPVRDQP</sequence>
<accession>A0A1G9B435</accession>
<gene>
    <name evidence="2" type="ORF">SAMN05421869_115134</name>
</gene>
<feature type="region of interest" description="Disordered" evidence="1">
    <location>
        <begin position="1"/>
        <end position="20"/>
    </location>
</feature>
<protein>
    <submittedName>
        <fullName evidence="2">Uncharacterized protein</fullName>
    </submittedName>
</protein>